<evidence type="ECO:0000313" key="2">
    <source>
        <dbReference type="Proteomes" id="UP000199600"/>
    </source>
</evidence>
<accession>A0A1A8XJR2</accession>
<name>A0A1A8XJR2_9RHOO</name>
<gene>
    <name evidence="1" type="ORF">PROAA_1520001</name>
</gene>
<proteinExistence type="predicted"/>
<sequence length="55" mass="5969">MRLRVGAALNLTHRECPADPKLTQVLNLPRPKYPQMGGSSMVASAPLRSAFAVFC</sequence>
<evidence type="ECO:0000313" key="1">
    <source>
        <dbReference type="EMBL" id="SBT05380.1"/>
    </source>
</evidence>
<dbReference type="AlphaFoldDB" id="A0A1A8XJR2"/>
<organism evidence="1 2">
    <name type="scientific">Candidatus Propionivibrio aalborgensis</name>
    <dbReference type="NCBI Taxonomy" id="1860101"/>
    <lineage>
        <taxon>Bacteria</taxon>
        <taxon>Pseudomonadati</taxon>
        <taxon>Pseudomonadota</taxon>
        <taxon>Betaproteobacteria</taxon>
        <taxon>Rhodocyclales</taxon>
        <taxon>Rhodocyclaceae</taxon>
        <taxon>Propionivibrio</taxon>
    </lineage>
</organism>
<reference evidence="1 2" key="1">
    <citation type="submission" date="2016-06" db="EMBL/GenBank/DDBJ databases">
        <authorList>
            <person name="Kjaerup R.B."/>
            <person name="Dalgaard T.S."/>
            <person name="Juul-Madsen H.R."/>
        </authorList>
    </citation>
    <scope>NUCLEOTIDE SEQUENCE [LARGE SCALE GENOMIC DNA]</scope>
    <source>
        <strain evidence="1">2</strain>
    </source>
</reference>
<dbReference type="Proteomes" id="UP000199600">
    <property type="component" value="Unassembled WGS sequence"/>
</dbReference>
<keyword evidence="2" id="KW-1185">Reference proteome</keyword>
<dbReference type="EMBL" id="FLQY01000060">
    <property type="protein sequence ID" value="SBT05380.1"/>
    <property type="molecule type" value="Genomic_DNA"/>
</dbReference>
<protein>
    <submittedName>
        <fullName evidence="1">Uncharacterized protein</fullName>
    </submittedName>
</protein>